<dbReference type="InterPro" id="IPR029063">
    <property type="entry name" value="SAM-dependent_MTases_sf"/>
</dbReference>
<dbReference type="Proteomes" id="UP001231675">
    <property type="component" value="Unassembled WGS sequence"/>
</dbReference>
<proteinExistence type="predicted"/>
<reference evidence="2 3" key="1">
    <citation type="submission" date="2023-07" db="EMBL/GenBank/DDBJ databases">
        <title>Sequencing the genomes of 1000 actinobacteria strains.</title>
        <authorList>
            <person name="Klenk H.-P."/>
        </authorList>
    </citation>
    <scope>NUCLEOTIDE SEQUENCE [LARGE SCALE GENOMIC DNA]</scope>
    <source>
        <strain evidence="2 3">DSM 40229</strain>
    </source>
</reference>
<evidence type="ECO:0000313" key="3">
    <source>
        <dbReference type="Proteomes" id="UP001231675"/>
    </source>
</evidence>
<sequence length="307" mass="31940">MSHDRWLGGKDNCPVDEEPARRMLAADETAVRGARANRRVTHRAVRTAAEAGIRRFLDVGTGVPARPNPHQVAQGVAPGCRVVCADNDPIVPRHAEALLTGSAEGATDHVHADVRGPDTILRPAGESLDPARPVALSPVALTHHLGDAVDGGDAHGLPKRCVGALAPGGFLVLSQVTADLNPEAVGRATALSARYGTPFLPRPPAGSARFSDGPELLGPGVLPVTGGRPEPVDVAARAEGIEPVYAGGPQALTLGGGTRTRDPSGGTRTRDPGGETRTATPAGKPVRRPRRGNPYGRRERVRSRARP</sequence>
<evidence type="ECO:0008006" key="4">
    <source>
        <dbReference type="Google" id="ProtNLM"/>
    </source>
</evidence>
<gene>
    <name evidence="2" type="ORF">J2S47_005741</name>
</gene>
<dbReference type="SUPFAM" id="SSF53335">
    <property type="entry name" value="S-adenosyl-L-methionine-dependent methyltransferases"/>
    <property type="match status" value="1"/>
</dbReference>
<name>A0ABT9LNX6_STRGD</name>
<protein>
    <recommendedName>
        <fullName evidence="4">SAM-dependent methyltransferase</fullName>
    </recommendedName>
</protein>
<dbReference type="Gene3D" id="3.40.50.150">
    <property type="entry name" value="Vaccinia Virus protein VP39"/>
    <property type="match status" value="1"/>
</dbReference>
<dbReference type="CDD" id="cd02440">
    <property type="entry name" value="AdoMet_MTases"/>
    <property type="match status" value="1"/>
</dbReference>
<evidence type="ECO:0000256" key="1">
    <source>
        <dbReference type="SAM" id="MobiDB-lite"/>
    </source>
</evidence>
<comment type="caution">
    <text evidence="2">The sequence shown here is derived from an EMBL/GenBank/DDBJ whole genome shotgun (WGS) entry which is preliminary data.</text>
</comment>
<organism evidence="2 3">
    <name type="scientific">Streptomyces griseoviridis</name>
    <dbReference type="NCBI Taxonomy" id="45398"/>
    <lineage>
        <taxon>Bacteria</taxon>
        <taxon>Bacillati</taxon>
        <taxon>Actinomycetota</taxon>
        <taxon>Actinomycetes</taxon>
        <taxon>Kitasatosporales</taxon>
        <taxon>Streptomycetaceae</taxon>
        <taxon>Streptomyces</taxon>
    </lineage>
</organism>
<dbReference type="EMBL" id="JAURUD010000001">
    <property type="protein sequence ID" value="MDP9685239.1"/>
    <property type="molecule type" value="Genomic_DNA"/>
</dbReference>
<feature type="region of interest" description="Disordered" evidence="1">
    <location>
        <begin position="246"/>
        <end position="307"/>
    </location>
</feature>
<keyword evidence="3" id="KW-1185">Reference proteome</keyword>
<dbReference type="Pfam" id="PF04672">
    <property type="entry name" value="Methyltransf_19"/>
    <property type="match status" value="1"/>
</dbReference>
<accession>A0ABT9LNX6</accession>
<evidence type="ECO:0000313" key="2">
    <source>
        <dbReference type="EMBL" id="MDP9685239.1"/>
    </source>
</evidence>
<dbReference type="InterPro" id="IPR006764">
    <property type="entry name" value="SAM_dep_MeTrfase_SAV2177_type"/>
</dbReference>